<keyword evidence="4" id="KW-1185">Reference proteome</keyword>
<evidence type="ECO:0000256" key="1">
    <source>
        <dbReference type="SAM" id="MobiDB-lite"/>
    </source>
</evidence>
<accession>A0AAV9VNI7</accession>
<name>A0AAV9VNI7_9PEZI</name>
<feature type="region of interest" description="Disordered" evidence="1">
    <location>
        <begin position="257"/>
        <end position="290"/>
    </location>
</feature>
<proteinExistence type="predicted"/>
<dbReference type="PANTHER" id="PTHR34618:SF1">
    <property type="entry name" value="SECRETED PROTEIN"/>
    <property type="match status" value="1"/>
</dbReference>
<dbReference type="Pfam" id="PF11327">
    <property type="entry name" value="Egh16-like"/>
    <property type="match status" value="1"/>
</dbReference>
<reference evidence="3 4" key="1">
    <citation type="submission" date="2019-10" db="EMBL/GenBank/DDBJ databases">
        <authorList>
            <person name="Palmer J.M."/>
        </authorList>
    </citation>
    <scope>NUCLEOTIDE SEQUENCE [LARGE SCALE GENOMIC DNA]</scope>
    <source>
        <strain evidence="3 4">TWF730</strain>
    </source>
</reference>
<evidence type="ECO:0008006" key="5">
    <source>
        <dbReference type="Google" id="ProtNLM"/>
    </source>
</evidence>
<feature type="signal peptide" evidence="2">
    <location>
        <begin position="1"/>
        <end position="22"/>
    </location>
</feature>
<sequence length="387" mass="42548">MKISAFVSVNVALLSIAKLGSAHCFFYDVVSDADSRTHGQGLGYIPTSLRKPENQLDSPVFDIRNDARWHHNYNPNGCGVTSSSHARWVQKYAPAVWAQTIKAKAGWKFLSNPAPPGAEVGLVEYITLQDKAGLRKNLITNRETFDGIPKIKAGGKLHVSSFQVNADGAGPFRCRIDATGQANKWKDLVVSKNCAGDRHSKLWPPRPYACNFTVELPTTLGCTGKYGTHTTVCIVRCENFAINGPFGGCIAVREDAAPKPPAPKPPTTKPPAPTPAATNPTTEKETETVTVTKGNTKLVDRPRHRVKTVKVGNVFVHKIVEIYYKTVFVNKPEPTGEPATPTNTKAPENPTEESAAPVREESGYEEETEPEKTNNQYYKRTLRFHRQ</sequence>
<dbReference type="InterPro" id="IPR021476">
    <property type="entry name" value="Egh16-like"/>
</dbReference>
<gene>
    <name evidence="3" type="ORF">TWF730_000391</name>
</gene>
<evidence type="ECO:0000313" key="4">
    <source>
        <dbReference type="Proteomes" id="UP001373714"/>
    </source>
</evidence>
<dbReference type="EMBL" id="JAVHNS010000001">
    <property type="protein sequence ID" value="KAK6362940.1"/>
    <property type="molecule type" value="Genomic_DNA"/>
</dbReference>
<keyword evidence="2" id="KW-0732">Signal</keyword>
<dbReference type="AlphaFoldDB" id="A0AAV9VNI7"/>
<feature type="compositionally biased region" description="Pro residues" evidence="1">
    <location>
        <begin position="258"/>
        <end position="274"/>
    </location>
</feature>
<feature type="region of interest" description="Disordered" evidence="1">
    <location>
        <begin position="331"/>
        <end position="387"/>
    </location>
</feature>
<dbReference type="PANTHER" id="PTHR34618">
    <property type="entry name" value="SURFACE PROTEIN MAS1, PUTATIVE-RELATED"/>
    <property type="match status" value="1"/>
</dbReference>
<evidence type="ECO:0000313" key="3">
    <source>
        <dbReference type="EMBL" id="KAK6362940.1"/>
    </source>
</evidence>
<comment type="caution">
    <text evidence="3">The sequence shown here is derived from an EMBL/GenBank/DDBJ whole genome shotgun (WGS) entry which is preliminary data.</text>
</comment>
<evidence type="ECO:0000256" key="2">
    <source>
        <dbReference type="SAM" id="SignalP"/>
    </source>
</evidence>
<protein>
    <recommendedName>
        <fullName evidence="5">Secreted protein</fullName>
    </recommendedName>
</protein>
<organism evidence="3 4">
    <name type="scientific">Orbilia blumenaviensis</name>
    <dbReference type="NCBI Taxonomy" id="1796055"/>
    <lineage>
        <taxon>Eukaryota</taxon>
        <taxon>Fungi</taxon>
        <taxon>Dikarya</taxon>
        <taxon>Ascomycota</taxon>
        <taxon>Pezizomycotina</taxon>
        <taxon>Orbiliomycetes</taxon>
        <taxon>Orbiliales</taxon>
        <taxon>Orbiliaceae</taxon>
        <taxon>Orbilia</taxon>
    </lineage>
</organism>
<dbReference type="Proteomes" id="UP001373714">
    <property type="component" value="Unassembled WGS sequence"/>
</dbReference>
<feature type="chain" id="PRO_5043866542" description="Secreted protein" evidence="2">
    <location>
        <begin position="23"/>
        <end position="387"/>
    </location>
</feature>